<protein>
    <submittedName>
        <fullName evidence="1">Uncharacterized protein</fullName>
    </submittedName>
</protein>
<dbReference type="EMBL" id="CM023481">
    <property type="protein sequence ID" value="KAH6948504.1"/>
    <property type="molecule type" value="Genomic_DNA"/>
</dbReference>
<gene>
    <name evidence="1" type="ORF">HPB50_024941</name>
</gene>
<reference evidence="1" key="1">
    <citation type="submission" date="2020-05" db="EMBL/GenBank/DDBJ databases">
        <title>Large-scale comparative analyses of tick genomes elucidate their genetic diversity and vector capacities.</title>
        <authorList>
            <person name="Jia N."/>
            <person name="Wang J."/>
            <person name="Shi W."/>
            <person name="Du L."/>
            <person name="Sun Y."/>
            <person name="Zhan W."/>
            <person name="Jiang J."/>
            <person name="Wang Q."/>
            <person name="Zhang B."/>
            <person name="Ji P."/>
            <person name="Sakyi L.B."/>
            <person name="Cui X."/>
            <person name="Yuan T."/>
            <person name="Jiang B."/>
            <person name="Yang W."/>
            <person name="Lam T.T.-Y."/>
            <person name="Chang Q."/>
            <person name="Ding S."/>
            <person name="Wang X."/>
            <person name="Zhu J."/>
            <person name="Ruan X."/>
            <person name="Zhao L."/>
            <person name="Wei J."/>
            <person name="Que T."/>
            <person name="Du C."/>
            <person name="Cheng J."/>
            <person name="Dai P."/>
            <person name="Han X."/>
            <person name="Huang E."/>
            <person name="Gao Y."/>
            <person name="Liu J."/>
            <person name="Shao H."/>
            <person name="Ye R."/>
            <person name="Li L."/>
            <person name="Wei W."/>
            <person name="Wang X."/>
            <person name="Wang C."/>
            <person name="Yang T."/>
            <person name="Huo Q."/>
            <person name="Li W."/>
            <person name="Guo W."/>
            <person name="Chen H."/>
            <person name="Zhou L."/>
            <person name="Ni X."/>
            <person name="Tian J."/>
            <person name="Zhou Y."/>
            <person name="Sheng Y."/>
            <person name="Liu T."/>
            <person name="Pan Y."/>
            <person name="Xia L."/>
            <person name="Li J."/>
            <person name="Zhao F."/>
            <person name="Cao W."/>
        </authorList>
    </citation>
    <scope>NUCLEOTIDE SEQUENCE</scope>
    <source>
        <strain evidence="1">Hyas-2018</strain>
    </source>
</reference>
<comment type="caution">
    <text evidence="1">The sequence shown here is derived from an EMBL/GenBank/DDBJ whole genome shotgun (WGS) entry which is preliminary data.</text>
</comment>
<name>A0ACB7TU85_HYAAI</name>
<evidence type="ECO:0000313" key="1">
    <source>
        <dbReference type="EMBL" id="KAH6948504.1"/>
    </source>
</evidence>
<evidence type="ECO:0000313" key="2">
    <source>
        <dbReference type="Proteomes" id="UP000821845"/>
    </source>
</evidence>
<keyword evidence="2" id="KW-1185">Reference proteome</keyword>
<organism evidence="1 2">
    <name type="scientific">Hyalomma asiaticum</name>
    <name type="common">Tick</name>
    <dbReference type="NCBI Taxonomy" id="266040"/>
    <lineage>
        <taxon>Eukaryota</taxon>
        <taxon>Metazoa</taxon>
        <taxon>Ecdysozoa</taxon>
        <taxon>Arthropoda</taxon>
        <taxon>Chelicerata</taxon>
        <taxon>Arachnida</taxon>
        <taxon>Acari</taxon>
        <taxon>Parasitiformes</taxon>
        <taxon>Ixodida</taxon>
        <taxon>Ixodoidea</taxon>
        <taxon>Ixodidae</taxon>
        <taxon>Hyalomminae</taxon>
        <taxon>Hyalomma</taxon>
    </lineage>
</organism>
<dbReference type="Proteomes" id="UP000821845">
    <property type="component" value="Chromosome 1"/>
</dbReference>
<sequence length="76" mass="8080">MGHKGLGEGRRQPVKTDDRRRTMGARAGAPPPRSSIPLDYTFSRAGAVSPSSLPRHTVSRPAIPEIKGTSNESACP</sequence>
<proteinExistence type="predicted"/>
<accession>A0ACB7TU85</accession>